<reference evidence="9 10" key="1">
    <citation type="submission" date="2020-10" db="EMBL/GenBank/DDBJ databases">
        <title>Pygocentrus nattereri (red-bellied piranha) genome, fPygNat1, primary haplotype.</title>
        <authorList>
            <person name="Myers G."/>
            <person name="Meyer A."/>
            <person name="Karagic N."/>
            <person name="Pippel M."/>
            <person name="Winkler S."/>
            <person name="Tracey A."/>
            <person name="Wood J."/>
            <person name="Formenti G."/>
            <person name="Howe K."/>
            <person name="Fedrigo O."/>
            <person name="Jarvis E.D."/>
        </authorList>
    </citation>
    <scope>NUCLEOTIDE SEQUENCE [LARGE SCALE GENOMIC DNA]</scope>
</reference>
<protein>
    <recommendedName>
        <fullName evidence="7">Ciliary microtubule inner protein 2B</fullName>
    </recommendedName>
</protein>
<keyword evidence="4" id="KW-0966">Cell projection</keyword>
<dbReference type="AlphaFoldDB" id="A0AAR2KK15"/>
<dbReference type="PANTHER" id="PTHR22146">
    <property type="entry name" value="CAT EYE SYNDROME CRITICAL REGION PROTEIN 6"/>
    <property type="match status" value="1"/>
</dbReference>
<evidence type="ECO:0000256" key="2">
    <source>
        <dbReference type="ARBA" id="ARBA00022490"/>
    </source>
</evidence>
<comment type="subcellular location">
    <subcellularLocation>
        <location evidence="1">Cytoplasm</location>
        <location evidence="1">Cytoskeleton</location>
        <location evidence="1">Cilium axoneme</location>
    </subcellularLocation>
</comment>
<accession>A0AAR2KK15</accession>
<evidence type="ECO:0000256" key="3">
    <source>
        <dbReference type="ARBA" id="ARBA00023212"/>
    </source>
</evidence>
<gene>
    <name evidence="9" type="primary">FAM166B</name>
</gene>
<proteinExistence type="inferred from homology"/>
<comment type="function">
    <text evidence="5">Microtubule inner protein (MIP) part of the dynein-decorated doublet microtubules (DMTs) in cilia axoneme, which is required for motile cilia beating.</text>
</comment>
<dbReference type="CTD" id="730112"/>
<name>A0AAR2KK15_PYGNA</name>
<dbReference type="Ensembl" id="ENSPNAT00000060869.1">
    <property type="protein sequence ID" value="ENSPNAP00000064668.1"/>
    <property type="gene ID" value="ENSPNAG00000033522.1"/>
</dbReference>
<comment type="similarity">
    <text evidence="6">Belongs to the CIMIP2 family.</text>
</comment>
<keyword evidence="2" id="KW-0963">Cytoplasm</keyword>
<reference evidence="9" key="3">
    <citation type="submission" date="2025-09" db="UniProtKB">
        <authorList>
            <consortium name="Ensembl"/>
        </authorList>
    </citation>
    <scope>IDENTIFICATION</scope>
</reference>
<dbReference type="GO" id="GO:0005930">
    <property type="term" value="C:axoneme"/>
    <property type="evidence" value="ECO:0007669"/>
    <property type="project" value="UniProtKB-SubCell"/>
</dbReference>
<organism evidence="9 10">
    <name type="scientific">Pygocentrus nattereri</name>
    <name type="common">Red-bellied piranha</name>
    <dbReference type="NCBI Taxonomy" id="42514"/>
    <lineage>
        <taxon>Eukaryota</taxon>
        <taxon>Metazoa</taxon>
        <taxon>Chordata</taxon>
        <taxon>Craniata</taxon>
        <taxon>Vertebrata</taxon>
        <taxon>Euteleostomi</taxon>
        <taxon>Actinopterygii</taxon>
        <taxon>Neopterygii</taxon>
        <taxon>Teleostei</taxon>
        <taxon>Ostariophysi</taxon>
        <taxon>Characiformes</taxon>
        <taxon>Characoidei</taxon>
        <taxon>Pygocentrus</taxon>
    </lineage>
</organism>
<reference evidence="9" key="2">
    <citation type="submission" date="2025-08" db="UniProtKB">
        <authorList>
            <consortium name="Ensembl"/>
        </authorList>
    </citation>
    <scope>IDENTIFICATION</scope>
</reference>
<keyword evidence="3" id="KW-0206">Cytoskeleton</keyword>
<evidence type="ECO:0000256" key="4">
    <source>
        <dbReference type="ARBA" id="ARBA00023273"/>
    </source>
</evidence>
<evidence type="ECO:0000256" key="7">
    <source>
        <dbReference type="ARBA" id="ARBA00041163"/>
    </source>
</evidence>
<dbReference type="GeneID" id="108427258"/>
<feature type="domain" description="Ciliary microtubule inner protein 2A-C-like" evidence="8">
    <location>
        <begin position="16"/>
        <end position="67"/>
    </location>
</feature>
<sequence>MERFPPKFSRTLVTPEPHYIPGYTGYCPQLKYHMGETYGKLTAKLLTSPEISCSQRPVLHSGRFPSIQRDMGVDTCRRQTGLGIRLDSMIPGYTGFVPRSQNYFAKTYTETCREALSEFESNEKRKVQLTSADLPPAVSYTMPDFKPRSLITPLTAVSKEAAPYKPVDPWKPLGSPYFMDDNSLHKYFISGFTGYVPKARFLIGTSYPITTNKALIQFSKEMKVGHSMREGDNSLPSAATIYPTHRGLLPSYTGHVPGYKFGYGQTFGQLTKNALAHSGASREMKSE</sequence>
<evidence type="ECO:0000256" key="6">
    <source>
        <dbReference type="ARBA" id="ARBA00035661"/>
    </source>
</evidence>
<evidence type="ECO:0000313" key="9">
    <source>
        <dbReference type="Ensembl" id="ENSPNAP00000064668.1"/>
    </source>
</evidence>
<dbReference type="GO" id="GO:0015630">
    <property type="term" value="C:microtubule cytoskeleton"/>
    <property type="evidence" value="ECO:0007669"/>
    <property type="project" value="UniProtKB-ARBA"/>
</dbReference>
<dbReference type="PANTHER" id="PTHR22146:SF8">
    <property type="entry name" value="PROTEIN FAM166B"/>
    <property type="match status" value="1"/>
</dbReference>
<dbReference type="InterPro" id="IPR018902">
    <property type="entry name" value="CMI2A-C-like_dom"/>
</dbReference>
<dbReference type="Pfam" id="PF10629">
    <property type="entry name" value="CMI2B-like"/>
    <property type="match status" value="2"/>
</dbReference>
<evidence type="ECO:0000256" key="5">
    <source>
        <dbReference type="ARBA" id="ARBA00035003"/>
    </source>
</evidence>
<evidence type="ECO:0000313" key="10">
    <source>
        <dbReference type="Proteomes" id="UP001501920"/>
    </source>
</evidence>
<dbReference type="GeneTree" id="ENSGT00940000154822"/>
<keyword evidence="10" id="KW-1185">Reference proteome</keyword>
<dbReference type="RefSeq" id="XP_017552749.1">
    <property type="nucleotide sequence ID" value="XM_017697260.2"/>
</dbReference>
<evidence type="ECO:0000259" key="8">
    <source>
        <dbReference type="Pfam" id="PF10629"/>
    </source>
</evidence>
<feature type="domain" description="Ciliary microtubule inner protein 2A-C-like" evidence="8">
    <location>
        <begin position="247"/>
        <end position="275"/>
    </location>
</feature>
<dbReference type="Proteomes" id="UP001501920">
    <property type="component" value="Chromosome 18"/>
</dbReference>
<evidence type="ECO:0000256" key="1">
    <source>
        <dbReference type="ARBA" id="ARBA00004430"/>
    </source>
</evidence>